<dbReference type="InterPro" id="IPR050116">
    <property type="entry name" value="DNA_polymerase-Y"/>
</dbReference>
<evidence type="ECO:0000256" key="8">
    <source>
        <dbReference type="ARBA" id="ARBA00022723"/>
    </source>
</evidence>
<organism evidence="17 18">
    <name type="scientific">Chitinilyticum piscinae</name>
    <dbReference type="NCBI Taxonomy" id="2866724"/>
    <lineage>
        <taxon>Bacteria</taxon>
        <taxon>Pseudomonadati</taxon>
        <taxon>Pseudomonadota</taxon>
        <taxon>Betaproteobacteria</taxon>
        <taxon>Neisseriales</taxon>
        <taxon>Chitinibacteraceae</taxon>
        <taxon>Chitinilyticum</taxon>
    </lineage>
</organism>
<dbReference type="GO" id="GO:0042276">
    <property type="term" value="P:error-prone translesion synthesis"/>
    <property type="evidence" value="ECO:0007669"/>
    <property type="project" value="TreeGrafter"/>
</dbReference>
<comment type="function">
    <text evidence="15">Poorly processive, error-prone DNA polymerase involved in untargeted mutagenesis. Copies undamaged DNA at stalled replication forks, which arise in vivo from mismatched or misaligned primer ends. These misaligned primers can be extended by PolIV. Exhibits no 3'-5' exonuclease (proofreading) activity. May be involved in translesional synthesis, in conjunction with the beta clamp from PolIII.</text>
</comment>
<dbReference type="Pfam" id="PF21999">
    <property type="entry name" value="IMS_HHH_1"/>
    <property type="match status" value="1"/>
</dbReference>
<comment type="subunit">
    <text evidence="15">Monomer.</text>
</comment>
<dbReference type="HAMAP" id="MF_01113">
    <property type="entry name" value="DNApol_IV"/>
    <property type="match status" value="1"/>
</dbReference>
<keyword evidence="6 15" id="KW-0548">Nucleotidyltransferase</keyword>
<keyword evidence="12 15" id="KW-0238">DNA-binding</keyword>
<keyword evidence="11 15" id="KW-0239">DNA-directed DNA polymerase</keyword>
<reference evidence="17 18" key="1">
    <citation type="submission" date="2020-10" db="EMBL/GenBank/DDBJ databases">
        <title>The genome sequence of Chitinilyticum litopenaei 4Y14.</title>
        <authorList>
            <person name="Liu Y."/>
        </authorList>
    </citation>
    <scope>NUCLEOTIDE SEQUENCE [LARGE SCALE GENOMIC DNA]</scope>
    <source>
        <strain evidence="17 18">4Y14</strain>
    </source>
</reference>
<dbReference type="RefSeq" id="WP_194114735.1">
    <property type="nucleotide sequence ID" value="NZ_JADFUA010000001.1"/>
</dbReference>
<dbReference type="GO" id="GO:0009432">
    <property type="term" value="P:SOS response"/>
    <property type="evidence" value="ECO:0007669"/>
    <property type="project" value="TreeGrafter"/>
</dbReference>
<dbReference type="NCBIfam" id="NF002677">
    <property type="entry name" value="PRK02406.1"/>
    <property type="match status" value="1"/>
</dbReference>
<keyword evidence="8 15" id="KW-0479">Metal-binding</keyword>
<dbReference type="PROSITE" id="PS50173">
    <property type="entry name" value="UMUC"/>
    <property type="match status" value="1"/>
</dbReference>
<keyword evidence="18" id="KW-1185">Reference proteome</keyword>
<feature type="site" description="Substrate discrimination" evidence="15">
    <location>
        <position position="16"/>
    </location>
</feature>
<dbReference type="InterPro" id="IPR053848">
    <property type="entry name" value="IMS_HHH_1"/>
</dbReference>
<keyword evidence="10 15" id="KW-0460">Magnesium</keyword>
<evidence type="ECO:0000256" key="4">
    <source>
        <dbReference type="ARBA" id="ARBA00022490"/>
    </source>
</evidence>
<dbReference type="Pfam" id="PF11799">
    <property type="entry name" value="IMS_C"/>
    <property type="match status" value="1"/>
</dbReference>
<evidence type="ECO:0000256" key="15">
    <source>
        <dbReference type="HAMAP-Rule" id="MF_01113"/>
    </source>
</evidence>
<keyword evidence="9 15" id="KW-0227">DNA damage</keyword>
<dbReference type="InterPro" id="IPR001126">
    <property type="entry name" value="UmuC"/>
</dbReference>
<evidence type="ECO:0000313" key="17">
    <source>
        <dbReference type="EMBL" id="MBE9608238.1"/>
    </source>
</evidence>
<feature type="binding site" evidence="15">
    <location>
        <position position="11"/>
    </location>
    <ligand>
        <name>Mg(2+)</name>
        <dbReference type="ChEBI" id="CHEBI:18420"/>
    </ligand>
</feature>
<gene>
    <name evidence="15 17" type="primary">dinB</name>
    <name evidence="17" type="ORF">INR99_02645</name>
</gene>
<feature type="active site" evidence="15">
    <location>
        <position position="107"/>
    </location>
</feature>
<keyword evidence="5 15" id="KW-0808">Transferase</keyword>
<protein>
    <recommendedName>
        <fullName evidence="15">DNA polymerase IV</fullName>
        <shortName evidence="15">Pol IV</shortName>
        <ecNumber evidence="15">2.7.7.7</ecNumber>
    </recommendedName>
</protein>
<evidence type="ECO:0000256" key="3">
    <source>
        <dbReference type="ARBA" id="ARBA00022457"/>
    </source>
</evidence>
<comment type="catalytic activity">
    <reaction evidence="14 15">
        <text>DNA(n) + a 2'-deoxyribonucleoside 5'-triphosphate = DNA(n+1) + diphosphate</text>
        <dbReference type="Rhea" id="RHEA:22508"/>
        <dbReference type="Rhea" id="RHEA-COMP:17339"/>
        <dbReference type="Rhea" id="RHEA-COMP:17340"/>
        <dbReference type="ChEBI" id="CHEBI:33019"/>
        <dbReference type="ChEBI" id="CHEBI:61560"/>
        <dbReference type="ChEBI" id="CHEBI:173112"/>
        <dbReference type="EC" id="2.7.7.7"/>
    </reaction>
</comment>
<dbReference type="InterPro" id="IPR043128">
    <property type="entry name" value="Rev_trsase/Diguanyl_cyclase"/>
</dbReference>
<keyword evidence="13 15" id="KW-0234">DNA repair</keyword>
<accession>A0A8J7FF40</accession>
<dbReference type="PANTHER" id="PTHR11076:SF33">
    <property type="entry name" value="DNA POLYMERASE KAPPA"/>
    <property type="match status" value="1"/>
</dbReference>
<dbReference type="EC" id="2.7.7.7" evidence="15"/>
<keyword evidence="3 15" id="KW-0515">Mutator protein</keyword>
<dbReference type="GO" id="GO:0000287">
    <property type="term" value="F:magnesium ion binding"/>
    <property type="evidence" value="ECO:0007669"/>
    <property type="project" value="UniProtKB-UniRule"/>
</dbReference>
<evidence type="ECO:0000256" key="2">
    <source>
        <dbReference type="ARBA" id="ARBA00010945"/>
    </source>
</evidence>
<feature type="binding site" evidence="15">
    <location>
        <position position="106"/>
    </location>
    <ligand>
        <name>Mg(2+)</name>
        <dbReference type="ChEBI" id="CHEBI:18420"/>
    </ligand>
</feature>
<comment type="subcellular location">
    <subcellularLocation>
        <location evidence="1 15">Cytoplasm</location>
    </subcellularLocation>
</comment>
<evidence type="ECO:0000256" key="11">
    <source>
        <dbReference type="ARBA" id="ARBA00022932"/>
    </source>
</evidence>
<sequence>MTTQRKIIHIDCDCFYAAVEMRDQPELRTRPIAIGGAPGQRGVISTCNYVARQFGIHSAMPTSWALRQCPQLVLLPHDFARYKDASQRVQAIFRDYTERIEPLSLDEAYLDVSGLSHCQGSATLMAQEIRARIASEVGITASAGIAPNKLLAKIASDWNKPDGQFVITPDGIDAFMPSLPIAKLWGIGKVTAARLARHGLILCGDAQRWPLASLEHHFGRLGSSLYRQCRGIDDRPVETEWQRKSLSVEHTYAQDLPDLAACLEKTPSLYIDLSNRLHRHQGDTPSKAFVKIKFHDFTQTTMECSARNPDPELFKRLLTQAWQRGARPVRLLGVGVRFTDAATASSPSCAATPHTLPLWPHLAAEAP</sequence>
<evidence type="ECO:0000256" key="6">
    <source>
        <dbReference type="ARBA" id="ARBA00022695"/>
    </source>
</evidence>
<dbReference type="Gene3D" id="3.30.1490.100">
    <property type="entry name" value="DNA polymerase, Y-family, little finger domain"/>
    <property type="match status" value="1"/>
</dbReference>
<dbReference type="SUPFAM" id="SSF100879">
    <property type="entry name" value="Lesion bypass DNA polymerase (Y-family), little finger domain"/>
    <property type="match status" value="1"/>
</dbReference>
<comment type="cofactor">
    <cofactor evidence="15">
        <name>Mg(2+)</name>
        <dbReference type="ChEBI" id="CHEBI:18420"/>
    </cofactor>
    <text evidence="15">Binds 2 magnesium ions per subunit.</text>
</comment>
<dbReference type="Pfam" id="PF00817">
    <property type="entry name" value="IMS"/>
    <property type="match status" value="1"/>
</dbReference>
<dbReference type="InterPro" id="IPR043502">
    <property type="entry name" value="DNA/RNA_pol_sf"/>
</dbReference>
<dbReference type="Gene3D" id="3.30.70.270">
    <property type="match status" value="1"/>
</dbReference>
<dbReference type="GO" id="GO:0006281">
    <property type="term" value="P:DNA repair"/>
    <property type="evidence" value="ECO:0007669"/>
    <property type="project" value="UniProtKB-UniRule"/>
</dbReference>
<comment type="caution">
    <text evidence="17">The sequence shown here is derived from an EMBL/GenBank/DDBJ whole genome shotgun (WGS) entry which is preliminary data.</text>
</comment>
<dbReference type="CDD" id="cd03586">
    <property type="entry name" value="PolY_Pol_IV_kappa"/>
    <property type="match status" value="1"/>
</dbReference>
<evidence type="ECO:0000256" key="13">
    <source>
        <dbReference type="ARBA" id="ARBA00023204"/>
    </source>
</evidence>
<dbReference type="Gene3D" id="3.40.1170.60">
    <property type="match status" value="1"/>
</dbReference>
<evidence type="ECO:0000256" key="14">
    <source>
        <dbReference type="ARBA" id="ARBA00049244"/>
    </source>
</evidence>
<keyword evidence="7 15" id="KW-0235">DNA replication</keyword>
<evidence type="ECO:0000259" key="16">
    <source>
        <dbReference type="PROSITE" id="PS50173"/>
    </source>
</evidence>
<proteinExistence type="inferred from homology"/>
<dbReference type="GO" id="GO:0006261">
    <property type="term" value="P:DNA-templated DNA replication"/>
    <property type="evidence" value="ECO:0007669"/>
    <property type="project" value="UniProtKB-UniRule"/>
</dbReference>
<dbReference type="FunFam" id="3.40.1170.60:FF:000001">
    <property type="entry name" value="DNA polymerase IV"/>
    <property type="match status" value="1"/>
</dbReference>
<dbReference type="Proteomes" id="UP000604481">
    <property type="component" value="Unassembled WGS sequence"/>
</dbReference>
<comment type="similarity">
    <text evidence="2 15">Belongs to the DNA polymerase type-Y family.</text>
</comment>
<dbReference type="GO" id="GO:0003684">
    <property type="term" value="F:damaged DNA binding"/>
    <property type="evidence" value="ECO:0007669"/>
    <property type="project" value="InterPro"/>
</dbReference>
<evidence type="ECO:0000313" key="18">
    <source>
        <dbReference type="Proteomes" id="UP000604481"/>
    </source>
</evidence>
<evidence type="ECO:0000256" key="10">
    <source>
        <dbReference type="ARBA" id="ARBA00022842"/>
    </source>
</evidence>
<evidence type="ECO:0000256" key="1">
    <source>
        <dbReference type="ARBA" id="ARBA00004496"/>
    </source>
</evidence>
<dbReference type="Gene3D" id="1.10.150.20">
    <property type="entry name" value="5' to 3' exonuclease, C-terminal subdomain"/>
    <property type="match status" value="1"/>
</dbReference>
<dbReference type="GO" id="GO:0005829">
    <property type="term" value="C:cytosol"/>
    <property type="evidence" value="ECO:0007669"/>
    <property type="project" value="TreeGrafter"/>
</dbReference>
<dbReference type="InterPro" id="IPR036775">
    <property type="entry name" value="DNA_pol_Y-fam_lit_finger_sf"/>
</dbReference>
<name>A0A8J7FF40_9NEIS</name>
<evidence type="ECO:0000256" key="9">
    <source>
        <dbReference type="ARBA" id="ARBA00022763"/>
    </source>
</evidence>
<evidence type="ECO:0000256" key="7">
    <source>
        <dbReference type="ARBA" id="ARBA00022705"/>
    </source>
</evidence>
<dbReference type="InterPro" id="IPR022880">
    <property type="entry name" value="DNApol_IV"/>
</dbReference>
<evidence type="ECO:0000256" key="5">
    <source>
        <dbReference type="ARBA" id="ARBA00022679"/>
    </source>
</evidence>
<keyword evidence="4 15" id="KW-0963">Cytoplasm</keyword>
<dbReference type="PANTHER" id="PTHR11076">
    <property type="entry name" value="DNA REPAIR POLYMERASE UMUC / TRANSFERASE FAMILY MEMBER"/>
    <property type="match status" value="1"/>
</dbReference>
<dbReference type="EMBL" id="JADFUA010000001">
    <property type="protein sequence ID" value="MBE9608238.1"/>
    <property type="molecule type" value="Genomic_DNA"/>
</dbReference>
<evidence type="ECO:0000256" key="12">
    <source>
        <dbReference type="ARBA" id="ARBA00023125"/>
    </source>
</evidence>
<dbReference type="SUPFAM" id="SSF56672">
    <property type="entry name" value="DNA/RNA polymerases"/>
    <property type="match status" value="1"/>
</dbReference>
<feature type="domain" description="UmuC" evidence="16">
    <location>
        <begin position="7"/>
        <end position="188"/>
    </location>
</feature>
<dbReference type="InterPro" id="IPR017961">
    <property type="entry name" value="DNA_pol_Y-fam_little_finger"/>
</dbReference>
<dbReference type="GO" id="GO:0003887">
    <property type="term" value="F:DNA-directed DNA polymerase activity"/>
    <property type="evidence" value="ECO:0007669"/>
    <property type="project" value="UniProtKB-UniRule"/>
</dbReference>
<dbReference type="AlphaFoldDB" id="A0A8J7FF40"/>